<evidence type="ECO:0000256" key="2">
    <source>
        <dbReference type="ARBA" id="ARBA00023125"/>
    </source>
</evidence>
<evidence type="ECO:0000313" key="7">
    <source>
        <dbReference type="Proteomes" id="UP000287352"/>
    </source>
</evidence>
<keyword evidence="7" id="KW-1185">Reference proteome</keyword>
<evidence type="ECO:0000256" key="1">
    <source>
        <dbReference type="ARBA" id="ARBA00023015"/>
    </source>
</evidence>
<feature type="DNA-binding region" description="H-T-H motif" evidence="4">
    <location>
        <begin position="39"/>
        <end position="58"/>
    </location>
</feature>
<dbReference type="SUPFAM" id="SSF48498">
    <property type="entry name" value="Tetracyclin repressor-like, C-terminal domain"/>
    <property type="match status" value="1"/>
</dbReference>
<dbReference type="FunFam" id="1.10.10.60:FF:000141">
    <property type="entry name" value="TetR family transcriptional regulator"/>
    <property type="match status" value="1"/>
</dbReference>
<dbReference type="InterPro" id="IPR013570">
    <property type="entry name" value="Tscrpt_reg_YsiA_C"/>
</dbReference>
<reference evidence="7" key="1">
    <citation type="submission" date="2018-12" db="EMBL/GenBank/DDBJ databases">
        <title>Tengunoibacter tsumagoiensis gen. nov., sp. nov., Dictyobacter kobayashii sp. nov., D. alpinus sp. nov., and D. joshuensis sp. nov. and description of Dictyobacteraceae fam. nov. within the order Ktedonobacterales isolated from Tengu-no-mugimeshi.</title>
        <authorList>
            <person name="Wang C.M."/>
            <person name="Zheng Y."/>
            <person name="Sakai Y."/>
            <person name="Toyoda A."/>
            <person name="Minakuchi Y."/>
            <person name="Abe K."/>
            <person name="Yokota A."/>
            <person name="Yabe S."/>
        </authorList>
    </citation>
    <scope>NUCLEOTIDE SEQUENCE [LARGE SCALE GENOMIC DNA]</scope>
    <source>
        <strain evidence="7">Uno3</strain>
    </source>
</reference>
<dbReference type="PANTHER" id="PTHR30055">
    <property type="entry name" value="HTH-TYPE TRANSCRIPTIONAL REGULATOR RUTR"/>
    <property type="match status" value="1"/>
</dbReference>
<keyword evidence="1" id="KW-0805">Transcription regulation</keyword>
<dbReference type="InterPro" id="IPR036271">
    <property type="entry name" value="Tet_transcr_reg_TetR-rel_C_sf"/>
</dbReference>
<protein>
    <recommendedName>
        <fullName evidence="5">HTH tetR-type domain-containing protein</fullName>
    </recommendedName>
</protein>
<dbReference type="GO" id="GO:0003700">
    <property type="term" value="F:DNA-binding transcription factor activity"/>
    <property type="evidence" value="ECO:0007669"/>
    <property type="project" value="TreeGrafter"/>
</dbReference>
<sequence length="219" mass="25032">MHETSAPRSLKEKQRLEREGLILQTAEEVLLEKGYHEMSMDEIAARVGIAKGTLYLHFAKKEDLVLALLERELATILRLLEQAQRTDSANHSATQRLESVLETIHRGLLIKRGRLLYLIFNTVDLRPVMREKQGALMHNLEQLLQSLLEEGKATGEFDPSLPTALMQSMFFGTLFAVKNYRRLIEQGESEPEQLIDCVKRMYFRSILAPSTGVHKTEES</sequence>
<comment type="caution">
    <text evidence="6">The sequence shown here is derived from an EMBL/GenBank/DDBJ whole genome shotgun (WGS) entry which is preliminary data.</text>
</comment>
<organism evidence="6 7">
    <name type="scientific">Tengunoibacter tsumagoiensis</name>
    <dbReference type="NCBI Taxonomy" id="2014871"/>
    <lineage>
        <taxon>Bacteria</taxon>
        <taxon>Bacillati</taxon>
        <taxon>Chloroflexota</taxon>
        <taxon>Ktedonobacteria</taxon>
        <taxon>Ktedonobacterales</taxon>
        <taxon>Dictyobacteraceae</taxon>
        <taxon>Tengunoibacter</taxon>
    </lineage>
</organism>
<evidence type="ECO:0000256" key="4">
    <source>
        <dbReference type="PROSITE-ProRule" id="PRU00335"/>
    </source>
</evidence>
<dbReference type="Pfam" id="PF00440">
    <property type="entry name" value="TetR_N"/>
    <property type="match status" value="1"/>
</dbReference>
<dbReference type="Gene3D" id="1.10.357.10">
    <property type="entry name" value="Tetracycline Repressor, domain 2"/>
    <property type="match status" value="1"/>
</dbReference>
<dbReference type="GO" id="GO:0045892">
    <property type="term" value="P:negative regulation of DNA-templated transcription"/>
    <property type="evidence" value="ECO:0007669"/>
    <property type="project" value="UniProtKB-ARBA"/>
</dbReference>
<dbReference type="PANTHER" id="PTHR30055:SF234">
    <property type="entry name" value="HTH-TYPE TRANSCRIPTIONAL REGULATOR BETI"/>
    <property type="match status" value="1"/>
</dbReference>
<dbReference type="OrthoDB" id="9809994at2"/>
<evidence type="ECO:0000313" key="6">
    <source>
        <dbReference type="EMBL" id="GCE11180.1"/>
    </source>
</evidence>
<dbReference type="InterPro" id="IPR009057">
    <property type="entry name" value="Homeodomain-like_sf"/>
</dbReference>
<evidence type="ECO:0000259" key="5">
    <source>
        <dbReference type="PROSITE" id="PS50977"/>
    </source>
</evidence>
<dbReference type="Gene3D" id="1.10.10.60">
    <property type="entry name" value="Homeodomain-like"/>
    <property type="match status" value="1"/>
</dbReference>
<dbReference type="PROSITE" id="PS01081">
    <property type="entry name" value="HTH_TETR_1"/>
    <property type="match status" value="1"/>
</dbReference>
<dbReference type="PROSITE" id="PS50977">
    <property type="entry name" value="HTH_TETR_2"/>
    <property type="match status" value="1"/>
</dbReference>
<gene>
    <name evidence="6" type="ORF">KTT_10390</name>
</gene>
<keyword evidence="3" id="KW-0804">Transcription</keyword>
<evidence type="ECO:0000256" key="3">
    <source>
        <dbReference type="ARBA" id="ARBA00023163"/>
    </source>
</evidence>
<dbReference type="PRINTS" id="PR00455">
    <property type="entry name" value="HTHTETR"/>
</dbReference>
<keyword evidence="2 4" id="KW-0238">DNA-binding</keyword>
<feature type="domain" description="HTH tetR-type" evidence="5">
    <location>
        <begin position="16"/>
        <end position="76"/>
    </location>
</feature>
<dbReference type="InterPro" id="IPR001647">
    <property type="entry name" value="HTH_TetR"/>
</dbReference>
<proteinExistence type="predicted"/>
<dbReference type="Pfam" id="PF08359">
    <property type="entry name" value="TetR_C_4"/>
    <property type="match status" value="1"/>
</dbReference>
<dbReference type="EMBL" id="BIFR01000001">
    <property type="protein sequence ID" value="GCE11180.1"/>
    <property type="molecule type" value="Genomic_DNA"/>
</dbReference>
<accession>A0A401ZWM3</accession>
<dbReference type="AlphaFoldDB" id="A0A401ZWM3"/>
<dbReference type="RefSeq" id="WP_126578869.1">
    <property type="nucleotide sequence ID" value="NZ_BIFR01000001.1"/>
</dbReference>
<dbReference type="SUPFAM" id="SSF46689">
    <property type="entry name" value="Homeodomain-like"/>
    <property type="match status" value="1"/>
</dbReference>
<dbReference type="Proteomes" id="UP000287352">
    <property type="component" value="Unassembled WGS sequence"/>
</dbReference>
<dbReference type="InterPro" id="IPR023772">
    <property type="entry name" value="DNA-bd_HTH_TetR-type_CS"/>
</dbReference>
<dbReference type="InterPro" id="IPR050109">
    <property type="entry name" value="HTH-type_TetR-like_transc_reg"/>
</dbReference>
<dbReference type="GO" id="GO:0000976">
    <property type="term" value="F:transcription cis-regulatory region binding"/>
    <property type="evidence" value="ECO:0007669"/>
    <property type="project" value="TreeGrafter"/>
</dbReference>
<name>A0A401ZWM3_9CHLR</name>